<sequence>MHLVQHSPHAECCTPTNQNLTPHPTHPTQPTLPSNSPSNSADHPPQQEQRTTAAGSDGSDAIGRVQRRRRRHGDGDEGRAATTATGSGRFQPSSSTLTTATPSSSSAALRVAVVAAPFRSRRCRRFLPPSSSAPVELGGLLSWRVSWMAELDDWMRCQVLIGWGATLRNVVLAAVISTVITVSLLIKFTLWSSKKGKDFSFLKQILFFGLIVVLIAGLAQIKNPGPIPVAVNTWVGTVTFLGYIACDTQKLLKHGGRGNEEDDELVETSLDLHVDISSIFSRALKIIQIFFKLS</sequence>
<keyword evidence="4 5" id="KW-0472">Membrane</keyword>
<evidence type="ECO:0000256" key="6">
    <source>
        <dbReference type="SAM" id="MobiDB-lite"/>
    </source>
</evidence>
<comment type="caution">
    <text evidence="7">The sequence shown here is derived from an EMBL/GenBank/DDBJ whole genome shotgun (WGS) entry which is preliminary data.</text>
</comment>
<dbReference type="AlphaFoldDB" id="A0AA39W8B0"/>
<feature type="region of interest" description="Disordered" evidence="6">
    <location>
        <begin position="1"/>
        <end position="102"/>
    </location>
</feature>
<organism evidence="7 8">
    <name type="scientific">Acer saccharum</name>
    <name type="common">Sugar maple</name>
    <dbReference type="NCBI Taxonomy" id="4024"/>
    <lineage>
        <taxon>Eukaryota</taxon>
        <taxon>Viridiplantae</taxon>
        <taxon>Streptophyta</taxon>
        <taxon>Embryophyta</taxon>
        <taxon>Tracheophyta</taxon>
        <taxon>Spermatophyta</taxon>
        <taxon>Magnoliopsida</taxon>
        <taxon>eudicotyledons</taxon>
        <taxon>Gunneridae</taxon>
        <taxon>Pentapetalae</taxon>
        <taxon>rosids</taxon>
        <taxon>malvids</taxon>
        <taxon>Sapindales</taxon>
        <taxon>Sapindaceae</taxon>
        <taxon>Hippocastanoideae</taxon>
        <taxon>Acereae</taxon>
        <taxon>Acer</taxon>
    </lineage>
</organism>
<feature type="transmembrane region" description="Helical" evidence="5">
    <location>
        <begin position="201"/>
        <end position="221"/>
    </location>
</feature>
<dbReference type="Pfam" id="PF01027">
    <property type="entry name" value="Bax1-I"/>
    <property type="match status" value="1"/>
</dbReference>
<evidence type="ECO:0000256" key="5">
    <source>
        <dbReference type="RuleBase" id="RU004379"/>
    </source>
</evidence>
<evidence type="ECO:0000256" key="1">
    <source>
        <dbReference type="ARBA" id="ARBA00004141"/>
    </source>
</evidence>
<evidence type="ECO:0000313" key="8">
    <source>
        <dbReference type="Proteomes" id="UP001168877"/>
    </source>
</evidence>
<feature type="transmembrane region" description="Helical" evidence="5">
    <location>
        <begin position="170"/>
        <end position="189"/>
    </location>
</feature>
<comment type="subcellular location">
    <subcellularLocation>
        <location evidence="1">Membrane</location>
        <topology evidence="1">Multi-pass membrane protein</topology>
    </subcellularLocation>
</comment>
<feature type="compositionally biased region" description="Low complexity" evidence="6">
    <location>
        <begin position="92"/>
        <end position="102"/>
    </location>
</feature>
<feature type="compositionally biased region" description="Polar residues" evidence="6">
    <location>
        <begin position="34"/>
        <end position="54"/>
    </location>
</feature>
<comment type="similarity">
    <text evidence="5">Belongs to the BI1 family.</text>
</comment>
<reference evidence="7" key="1">
    <citation type="journal article" date="2022" name="Plant J.">
        <title>Strategies of tolerance reflected in two North American maple genomes.</title>
        <authorList>
            <person name="McEvoy S.L."/>
            <person name="Sezen U.U."/>
            <person name="Trouern-Trend A."/>
            <person name="McMahon S.M."/>
            <person name="Schaberg P.G."/>
            <person name="Yang J."/>
            <person name="Wegrzyn J.L."/>
            <person name="Swenson N.G."/>
        </authorList>
    </citation>
    <scope>NUCLEOTIDE SEQUENCE</scope>
    <source>
        <strain evidence="7">NS2018</strain>
    </source>
</reference>
<feature type="transmembrane region" description="Helical" evidence="5">
    <location>
        <begin position="227"/>
        <end position="246"/>
    </location>
</feature>
<feature type="compositionally biased region" description="Low complexity" evidence="6">
    <location>
        <begin position="14"/>
        <end position="33"/>
    </location>
</feature>
<evidence type="ECO:0000256" key="2">
    <source>
        <dbReference type="ARBA" id="ARBA00022692"/>
    </source>
</evidence>
<evidence type="ECO:0000313" key="7">
    <source>
        <dbReference type="EMBL" id="KAK0606730.1"/>
    </source>
</evidence>
<dbReference type="PANTHER" id="PTHR23291">
    <property type="entry name" value="BAX INHIBITOR-RELATED"/>
    <property type="match status" value="1"/>
</dbReference>
<evidence type="ECO:0000256" key="3">
    <source>
        <dbReference type="ARBA" id="ARBA00022989"/>
    </source>
</evidence>
<gene>
    <name evidence="7" type="ORF">LWI29_003514</name>
</gene>
<proteinExistence type="inferred from homology"/>
<keyword evidence="8" id="KW-1185">Reference proteome</keyword>
<name>A0AA39W8B0_ACESA</name>
<evidence type="ECO:0000256" key="4">
    <source>
        <dbReference type="ARBA" id="ARBA00023136"/>
    </source>
</evidence>
<feature type="compositionally biased region" description="Polar residues" evidence="6">
    <location>
        <begin position="82"/>
        <end position="91"/>
    </location>
</feature>
<dbReference type="InterPro" id="IPR006214">
    <property type="entry name" value="Bax_inhibitor_1-related"/>
</dbReference>
<protein>
    <submittedName>
        <fullName evidence="7">Uncharacterized protein</fullName>
    </submittedName>
</protein>
<comment type="caution">
    <text evidence="5">Lacks conserved residue(s) required for the propagation of feature annotation.</text>
</comment>
<dbReference type="PANTHER" id="PTHR23291:SF50">
    <property type="entry name" value="PROTEIN LIFEGUARD 4"/>
    <property type="match status" value="1"/>
</dbReference>
<dbReference type="EMBL" id="JAUESC010000001">
    <property type="protein sequence ID" value="KAK0606730.1"/>
    <property type="molecule type" value="Genomic_DNA"/>
</dbReference>
<dbReference type="Proteomes" id="UP001168877">
    <property type="component" value="Unassembled WGS sequence"/>
</dbReference>
<dbReference type="GO" id="GO:0016020">
    <property type="term" value="C:membrane"/>
    <property type="evidence" value="ECO:0007669"/>
    <property type="project" value="UniProtKB-SubCell"/>
</dbReference>
<keyword evidence="2 5" id="KW-0812">Transmembrane</keyword>
<keyword evidence="3 5" id="KW-1133">Transmembrane helix</keyword>
<accession>A0AA39W8B0</accession>
<reference evidence="7" key="2">
    <citation type="submission" date="2023-06" db="EMBL/GenBank/DDBJ databases">
        <authorList>
            <person name="Swenson N.G."/>
            <person name="Wegrzyn J.L."/>
            <person name="Mcevoy S.L."/>
        </authorList>
    </citation>
    <scope>NUCLEOTIDE SEQUENCE</scope>
    <source>
        <strain evidence="7">NS2018</strain>
        <tissue evidence="7">Leaf</tissue>
    </source>
</reference>